<evidence type="ECO:0000256" key="3">
    <source>
        <dbReference type="SAM" id="MobiDB-lite"/>
    </source>
</evidence>
<keyword evidence="2" id="KW-0270">Exopolysaccharide synthesis</keyword>
<dbReference type="EMBL" id="CP157484">
    <property type="protein sequence ID" value="XBO40187.1"/>
    <property type="molecule type" value="Genomic_DNA"/>
</dbReference>
<dbReference type="PANTHER" id="PTHR30576">
    <property type="entry name" value="COLANIC BIOSYNTHESIS UDP-GLUCOSE LIPID CARRIER TRANSFERASE"/>
    <property type="match status" value="1"/>
</dbReference>
<keyword evidence="4" id="KW-1133">Transmembrane helix</keyword>
<evidence type="ECO:0000259" key="5">
    <source>
        <dbReference type="Pfam" id="PF02397"/>
    </source>
</evidence>
<feature type="region of interest" description="Disordered" evidence="3">
    <location>
        <begin position="21"/>
        <end position="57"/>
    </location>
</feature>
<dbReference type="AlphaFoldDB" id="A0AAU7JIE1"/>
<gene>
    <name evidence="6" type="ORF">ABEG18_05245</name>
</gene>
<feature type="compositionally biased region" description="Basic and acidic residues" evidence="3">
    <location>
        <begin position="48"/>
        <end position="57"/>
    </location>
</feature>
<dbReference type="Pfam" id="PF02397">
    <property type="entry name" value="Bac_transf"/>
    <property type="match status" value="1"/>
</dbReference>
<dbReference type="GO" id="GO:0000271">
    <property type="term" value="P:polysaccharide biosynthetic process"/>
    <property type="evidence" value="ECO:0007669"/>
    <property type="project" value="UniProtKB-KW"/>
</dbReference>
<keyword evidence="4" id="KW-0472">Membrane</keyword>
<sequence>MKETSWDTLIAKAPFGLDRRARRSEAQPNVHAASSRPVPFGRAGTPRGDYRGERRGELVGSTEPVSPYLYSRRKRVFDIVVASLALMALAPILVMVASLVRATSRGPVLFRQPRGGQGGAPFRVCKFRSMSIDASAQGDVVQATRGDPRITPVGQFIRRTSIDELPQLLNVIKGEMSLVGPRPHAVAHDRFFGERVPGYHRRFVARPGVSGLAQVRGARGETPRIEDMQRRVELDLEYIRHASLSMDVKILIATGREIFFSSSAY</sequence>
<dbReference type="RefSeq" id="WP_406857042.1">
    <property type="nucleotide sequence ID" value="NZ_CP157484.1"/>
</dbReference>
<evidence type="ECO:0000256" key="4">
    <source>
        <dbReference type="SAM" id="Phobius"/>
    </source>
</evidence>
<dbReference type="PANTHER" id="PTHR30576:SF21">
    <property type="entry name" value="UDP-GLUCOSE:UNDECAPRENYL-PHOSPHATE GLUCOSE-1-PHOSPHATE TRANSFERASE"/>
    <property type="match status" value="1"/>
</dbReference>
<dbReference type="GO" id="GO:0009242">
    <property type="term" value="P:colanic acid biosynthetic process"/>
    <property type="evidence" value="ECO:0007669"/>
    <property type="project" value="TreeGrafter"/>
</dbReference>
<comment type="similarity">
    <text evidence="1">Belongs to the bacterial sugar transferase family.</text>
</comment>
<feature type="transmembrane region" description="Helical" evidence="4">
    <location>
        <begin position="76"/>
        <end position="100"/>
    </location>
</feature>
<keyword evidence="4" id="KW-0812">Transmembrane</keyword>
<dbReference type="GO" id="GO:0089702">
    <property type="term" value="F:undecaprenyl-phosphate glucose phosphotransferase activity"/>
    <property type="evidence" value="ECO:0007669"/>
    <property type="project" value="TreeGrafter"/>
</dbReference>
<evidence type="ECO:0000313" key="6">
    <source>
        <dbReference type="EMBL" id="XBO40187.1"/>
    </source>
</evidence>
<dbReference type="InterPro" id="IPR003362">
    <property type="entry name" value="Bact_transf"/>
</dbReference>
<evidence type="ECO:0000256" key="1">
    <source>
        <dbReference type="ARBA" id="ARBA00006464"/>
    </source>
</evidence>
<feature type="domain" description="Bacterial sugar transferase" evidence="5">
    <location>
        <begin position="74"/>
        <end position="259"/>
    </location>
</feature>
<organism evidence="6">
    <name type="scientific">Alsobacter sp. KACC 23698</name>
    <dbReference type="NCBI Taxonomy" id="3149229"/>
    <lineage>
        <taxon>Bacteria</taxon>
        <taxon>Pseudomonadati</taxon>
        <taxon>Pseudomonadota</taxon>
        <taxon>Alphaproteobacteria</taxon>
        <taxon>Hyphomicrobiales</taxon>
        <taxon>Alsobacteraceae</taxon>
        <taxon>Alsobacter</taxon>
    </lineage>
</organism>
<keyword evidence="6" id="KW-0808">Transferase</keyword>
<proteinExistence type="inferred from homology"/>
<reference evidence="6" key="1">
    <citation type="submission" date="2024-05" db="EMBL/GenBank/DDBJ databases">
        <authorList>
            <person name="Kim S."/>
            <person name="Heo J."/>
            <person name="Choi H."/>
            <person name="Choi Y."/>
            <person name="Kwon S.-W."/>
            <person name="Kim Y."/>
        </authorList>
    </citation>
    <scope>NUCLEOTIDE SEQUENCE</scope>
    <source>
        <strain evidence="6">KACC 23698</strain>
    </source>
</reference>
<accession>A0AAU7JIE1</accession>
<protein>
    <submittedName>
        <fullName evidence="6">Sugar transferase</fullName>
    </submittedName>
</protein>
<evidence type="ECO:0000256" key="2">
    <source>
        <dbReference type="ARBA" id="ARBA00023169"/>
    </source>
</evidence>
<name>A0AAU7JIE1_9HYPH</name>